<organism evidence="1">
    <name type="scientific">bioreactor metagenome</name>
    <dbReference type="NCBI Taxonomy" id="1076179"/>
    <lineage>
        <taxon>unclassified sequences</taxon>
        <taxon>metagenomes</taxon>
        <taxon>ecological metagenomes</taxon>
    </lineage>
</organism>
<accession>A0A645EX28</accession>
<dbReference type="InterPro" id="IPR009412">
    <property type="entry name" value="DUF1062"/>
</dbReference>
<reference evidence="1" key="1">
    <citation type="submission" date="2019-08" db="EMBL/GenBank/DDBJ databases">
        <authorList>
            <person name="Kucharzyk K."/>
            <person name="Murdoch R.W."/>
            <person name="Higgins S."/>
            <person name="Loffler F."/>
        </authorList>
    </citation>
    <scope>NUCLEOTIDE SEQUENCE</scope>
</reference>
<proteinExistence type="predicted"/>
<evidence type="ECO:0000313" key="1">
    <source>
        <dbReference type="EMBL" id="MPN05004.1"/>
    </source>
</evidence>
<sequence length="78" mass="8536">MVVGGEVDFTQEVRLEITSKFQSGLKVSQILRKKLSLSRGDFEKMVVSGRVRMENGSDISRCKLCGGAVVLIGGDLYL</sequence>
<comment type="caution">
    <text evidence="1">The sequence shown here is derived from an EMBL/GenBank/DDBJ whole genome shotgun (WGS) entry which is preliminary data.</text>
</comment>
<dbReference type="Pfam" id="PF06353">
    <property type="entry name" value="DUF1062"/>
    <property type="match status" value="1"/>
</dbReference>
<protein>
    <submittedName>
        <fullName evidence="1">Uncharacterized protein</fullName>
    </submittedName>
</protein>
<gene>
    <name evidence="1" type="ORF">SDC9_152253</name>
</gene>
<dbReference type="AlphaFoldDB" id="A0A645EX28"/>
<dbReference type="EMBL" id="VSSQ01050915">
    <property type="protein sequence ID" value="MPN05004.1"/>
    <property type="molecule type" value="Genomic_DNA"/>
</dbReference>
<name>A0A645EX28_9ZZZZ</name>